<keyword evidence="3" id="KW-1185">Reference proteome</keyword>
<accession>A0AAE1LIP5</accession>
<feature type="region of interest" description="Disordered" evidence="1">
    <location>
        <begin position="135"/>
        <end position="175"/>
    </location>
</feature>
<evidence type="ECO:0000313" key="3">
    <source>
        <dbReference type="Proteomes" id="UP001219518"/>
    </source>
</evidence>
<dbReference type="InterPro" id="IPR006631">
    <property type="entry name" value="DM4_12"/>
</dbReference>
<comment type="caution">
    <text evidence="2">The sequence shown here is derived from an EMBL/GenBank/DDBJ whole genome shotgun (WGS) entry which is preliminary data.</text>
</comment>
<evidence type="ECO:0000256" key="1">
    <source>
        <dbReference type="SAM" id="MobiDB-lite"/>
    </source>
</evidence>
<dbReference type="PANTHER" id="PTHR41158">
    <property type="entry name" value="AGAP010294-PA"/>
    <property type="match status" value="1"/>
</dbReference>
<dbReference type="EMBL" id="JAHWGI010001033">
    <property type="protein sequence ID" value="KAK3921093.1"/>
    <property type="molecule type" value="Genomic_DNA"/>
</dbReference>
<proteinExistence type="predicted"/>
<feature type="compositionally biased region" description="Low complexity" evidence="1">
    <location>
        <begin position="68"/>
        <end position="83"/>
    </location>
</feature>
<feature type="region of interest" description="Disordered" evidence="1">
    <location>
        <begin position="68"/>
        <end position="96"/>
    </location>
</feature>
<dbReference type="AlphaFoldDB" id="A0AAE1LIP5"/>
<organism evidence="2 3">
    <name type="scientific">Frankliniella fusca</name>
    <dbReference type="NCBI Taxonomy" id="407009"/>
    <lineage>
        <taxon>Eukaryota</taxon>
        <taxon>Metazoa</taxon>
        <taxon>Ecdysozoa</taxon>
        <taxon>Arthropoda</taxon>
        <taxon>Hexapoda</taxon>
        <taxon>Insecta</taxon>
        <taxon>Pterygota</taxon>
        <taxon>Neoptera</taxon>
        <taxon>Paraneoptera</taxon>
        <taxon>Thysanoptera</taxon>
        <taxon>Terebrantia</taxon>
        <taxon>Thripoidea</taxon>
        <taxon>Thripidae</taxon>
        <taxon>Frankliniella</taxon>
    </lineage>
</organism>
<dbReference type="Proteomes" id="UP001219518">
    <property type="component" value="Unassembled WGS sequence"/>
</dbReference>
<reference evidence="2" key="2">
    <citation type="journal article" date="2023" name="BMC Genomics">
        <title>Pest status, molecular evolution, and epigenetic factors derived from the genome assembly of Frankliniella fusca, a thysanopteran phytovirus vector.</title>
        <authorList>
            <person name="Catto M.A."/>
            <person name="Labadie P.E."/>
            <person name="Jacobson A.L."/>
            <person name="Kennedy G.G."/>
            <person name="Srinivasan R."/>
            <person name="Hunt B.G."/>
        </authorList>
    </citation>
    <scope>NUCLEOTIDE SEQUENCE</scope>
    <source>
        <strain evidence="2">PL_HMW_Pooled</strain>
    </source>
</reference>
<gene>
    <name evidence="2" type="ORF">KUF71_010308</name>
</gene>
<name>A0AAE1LIP5_9NEOP</name>
<evidence type="ECO:0000313" key="2">
    <source>
        <dbReference type="EMBL" id="KAK3921093.1"/>
    </source>
</evidence>
<dbReference type="Pfam" id="PF07841">
    <property type="entry name" value="DM4_12"/>
    <property type="match status" value="1"/>
</dbReference>
<dbReference type="PANTHER" id="PTHR41158:SF2">
    <property type="entry name" value="AGAP010294-PA"/>
    <property type="match status" value="1"/>
</dbReference>
<reference evidence="2" key="1">
    <citation type="submission" date="2021-07" db="EMBL/GenBank/DDBJ databases">
        <authorList>
            <person name="Catto M.A."/>
            <person name="Jacobson A."/>
            <person name="Kennedy G."/>
            <person name="Labadie P."/>
            <person name="Hunt B.G."/>
            <person name="Srinivasan R."/>
        </authorList>
    </citation>
    <scope>NUCLEOTIDE SEQUENCE</scope>
    <source>
        <strain evidence="2">PL_HMW_Pooled</strain>
        <tissue evidence="2">Head</tissue>
    </source>
</reference>
<sequence length="374" mass="40674">MGCRMPHCVLSLTPLFPFLPSRMEQRQVVGWTLLALVGCSAVLPALALPHPAQHPPLHQLQHRQYPVYQHQPQQQLQQQQQPQAEARKYAEKPNAMKKVPIDNDLDDIQTNQISQDGFSWSSMLSMIMQMLFNGGAQAGPSKSEGLDDDVRPTTTTTTTPPPPPPSKTHDSSDYALSNMAPASPWAQVLQVGLKILSHFLGGGAAAGDGIDKVDNSSPMQGIIAAVLSTVLGSKDPDQVATMAKQAGEFINIVVNLLDALKTSFSHRSIAARSIGKRDSVSDAAVAGISVLKGYVRTYKTSDDNCMQKFLCEANRECAADQQGASAIYCQLGSYAASFFLQRSTSTPFDMYYEAGRRGRSQADCQQLYLQCNEV</sequence>
<protein>
    <submittedName>
        <fullName evidence="2">Fibrous sheath-interacting protein 2</fullName>
    </submittedName>
</protein>